<feature type="region of interest" description="Disordered" evidence="1">
    <location>
        <begin position="1"/>
        <end position="30"/>
    </location>
</feature>
<reference evidence="2" key="1">
    <citation type="submission" date="2020-10" db="EMBL/GenBank/DDBJ databases">
        <title>Genome Sequence of Monilinia vaccinii-corymbosi Sheds Light on Mummy Berry Disease Infection of Blueberry and Mating Type.</title>
        <authorList>
            <person name="Yow A.G."/>
            <person name="Zhang Y."/>
            <person name="Bansal K."/>
            <person name="Eacker S.M."/>
            <person name="Sullivan S."/>
            <person name="Liachko I."/>
            <person name="Cubeta M.A."/>
            <person name="Rollins J.A."/>
            <person name="Ashrafi H."/>
        </authorList>
    </citation>
    <scope>NUCLEOTIDE SEQUENCE</scope>
    <source>
        <strain evidence="2">RL-1</strain>
    </source>
</reference>
<gene>
    <name evidence="2" type="ORF">DSL72_003664</name>
</gene>
<keyword evidence="3" id="KW-1185">Reference proteome</keyword>
<dbReference type="AlphaFoldDB" id="A0A8A3NUL8"/>
<accession>A0A8A3NUL8</accession>
<sequence>MSHRPGRGLTILSDDRLPNLPPSYPMTQKEENRTVRRHIEILSLGCENPKQIKADSQVKNNWSKENCRLWLYRQMYEKHNRTPDEALNIVVNWWARGRTLDALRRAEEWTILTSAPAENVVRGLHGSRELQI</sequence>
<proteinExistence type="predicted"/>
<name>A0A8A3NUL8_9HELO</name>
<organism evidence="2 3">
    <name type="scientific">Monilinia vaccinii-corymbosi</name>
    <dbReference type="NCBI Taxonomy" id="61207"/>
    <lineage>
        <taxon>Eukaryota</taxon>
        <taxon>Fungi</taxon>
        <taxon>Dikarya</taxon>
        <taxon>Ascomycota</taxon>
        <taxon>Pezizomycotina</taxon>
        <taxon>Leotiomycetes</taxon>
        <taxon>Helotiales</taxon>
        <taxon>Sclerotiniaceae</taxon>
        <taxon>Monilinia</taxon>
    </lineage>
</organism>
<evidence type="ECO:0000256" key="1">
    <source>
        <dbReference type="SAM" id="MobiDB-lite"/>
    </source>
</evidence>
<evidence type="ECO:0000313" key="3">
    <source>
        <dbReference type="Proteomes" id="UP000672032"/>
    </source>
</evidence>
<protein>
    <submittedName>
        <fullName evidence="2">Uncharacterized protein</fullName>
    </submittedName>
</protein>
<dbReference type="EMBL" id="CP063405">
    <property type="protein sequence ID" value="QSZ29153.1"/>
    <property type="molecule type" value="Genomic_DNA"/>
</dbReference>
<dbReference type="Proteomes" id="UP000672032">
    <property type="component" value="Chromosome 1"/>
</dbReference>
<evidence type="ECO:0000313" key="2">
    <source>
        <dbReference type="EMBL" id="QSZ29153.1"/>
    </source>
</evidence>